<reference evidence="1 2" key="1">
    <citation type="submission" date="2018-10" db="EMBL/GenBank/DDBJ databases">
        <title>Draft genome sequence for the type isolate of Erwinia psidii, agent causal of bacterial blight in guava (Psidium guajava) and wilt and die-back of Eucalyptus spp.</title>
        <authorList>
            <person name="Hermenegildo P.S."/>
            <person name="Santos S.A."/>
            <person name="Guimaraes L.M.S."/>
            <person name="Vidigal P.M.P."/>
            <person name="Pereira I.C."/>
            <person name="Badel J.L."/>
            <person name="Alfenas-Zerbini P."/>
            <person name="Ferreira M.A.S.V."/>
            <person name="Alfenas A.C."/>
        </authorList>
    </citation>
    <scope>NUCLEOTIDE SEQUENCE [LARGE SCALE GENOMIC DNA]</scope>
    <source>
        <strain evidence="1 2">IBSBF 435</strain>
    </source>
</reference>
<dbReference type="EMBL" id="RHHM01000004">
    <property type="protein sequence ID" value="RQM38896.1"/>
    <property type="molecule type" value="Genomic_DNA"/>
</dbReference>
<comment type="caution">
    <text evidence="1">The sequence shown here is derived from an EMBL/GenBank/DDBJ whole genome shotgun (WGS) entry which is preliminary data.</text>
</comment>
<name>A0A3N6SMF7_9GAMM</name>
<evidence type="ECO:0000313" key="1">
    <source>
        <dbReference type="EMBL" id="RQM38896.1"/>
    </source>
</evidence>
<gene>
    <name evidence="1" type="ORF">EB241_06805</name>
</gene>
<keyword evidence="2" id="KW-1185">Reference proteome</keyword>
<proteinExistence type="predicted"/>
<accession>A0A3N6SMF7</accession>
<dbReference type="AlphaFoldDB" id="A0A3N6SMF7"/>
<protein>
    <submittedName>
        <fullName evidence="1">Uncharacterized protein</fullName>
    </submittedName>
</protein>
<sequence length="87" mass="10008">MAVAYVLLPEDAPHTAFADNASFQAYSAFLYNFCVSFGPERFIFYSGMFCQCRLRCFGEQKSKNLAYYFVEFSEYAFGKALCNLEKL</sequence>
<dbReference type="Proteomes" id="UP000279457">
    <property type="component" value="Unassembled WGS sequence"/>
</dbReference>
<organism evidence="1 2">
    <name type="scientific">Erwinia psidii</name>
    <dbReference type="NCBI Taxonomy" id="69224"/>
    <lineage>
        <taxon>Bacteria</taxon>
        <taxon>Pseudomonadati</taxon>
        <taxon>Pseudomonadota</taxon>
        <taxon>Gammaproteobacteria</taxon>
        <taxon>Enterobacterales</taxon>
        <taxon>Erwiniaceae</taxon>
        <taxon>Erwinia</taxon>
    </lineage>
</organism>
<evidence type="ECO:0000313" key="2">
    <source>
        <dbReference type="Proteomes" id="UP000279457"/>
    </source>
</evidence>